<feature type="binding site" evidence="4">
    <location>
        <position position="402"/>
    </location>
    <ligand>
        <name>substrate</name>
    </ligand>
</feature>
<proteinExistence type="inferred from homology"/>
<evidence type="ECO:0000256" key="2">
    <source>
        <dbReference type="ARBA" id="ARBA00023277"/>
    </source>
</evidence>
<feature type="binding site" evidence="4">
    <location>
        <position position="257"/>
    </location>
    <ligand>
        <name>substrate</name>
    </ligand>
</feature>
<dbReference type="Pfam" id="PF00534">
    <property type="entry name" value="Glycos_transf_1"/>
    <property type="match status" value="1"/>
</dbReference>
<sequence>MPHGYFSLALTAHMPYVRHDQDDTFEERWLYQAIIWSYVPQLLALESMINDHVKFRITISWSPTLLTLLADPLIQARCESFIAQAIRLAQSEQRRTEKIHKEEYVLATMYEKRLRSIRSYLEQYHYNLTTVLKNLHKHPQIEWIVCAASHAYLPHIDTYELKQAQIYTGIETYQQMFQANPKGFMLPECAYTPEIDSILKQVNIQYFLLDSHGLQNANPQPKNNVYAPIRTTHGVHAFGRHRQASQRIWCSEYGYPGDYNYRDFYRDIGYDLDYQYILPYIHPTGVRTDTGFKYFQITGKTVHKKYYQPERALHQASEHATDYVSYLTQLTSKVKMSDKRQPLITVLFDAELFGHWWYEGPTFLEQLLRNLSENNEIESINPAEYLDKHPQNEQAQLSTCSWGLGGYSHVWVNKKNDWIYPLLHTAERKYVALLKKHDHPDKLTKRLLQQLGRELMLAQASDWAFIMTGKQMSQSAIHKTRFHLKRFYDLSKMMQSQMISEEQLTNYENQFPIFPTLNLNHFHAPSSRSIQNQTNTSLSVIILSWEFPPFTIGGISRAVYELSMQLVKQNVEVHIITCAFDRDASDERLNGIHIHRVKPLRPKPKSSSQSFFDWVFQMNTSLFQKVEFLLNHGLKVDIVHAHDWLVVFVAEALKKRYQFPLISTIHGLEYVRYQNDQASFGTIAHRGDQKLVTISDQIITCSQFMKNTVCELFPIACNKTSVIANGIEIPPPPTSSENDKVSDLRLKYAKPEEKILLFVGRLVYEKGVHILIEAIPTILKKQPHIKLIIAGEGSEKSFLESKIKHLNIQKNVIFTGFVADDQRNMFYRMSDICVIPSLSEPFGLVALEAMSYKLPLIVSSVGGLAEIVQHKENGLTMMNCHSKSLSDQVNWILENPAHVKKLTQNAYRTLNQYSWSKNSEQTKKLYESLQHKSPSQVGQIGSPKQIE</sequence>
<dbReference type="Proteomes" id="UP000661691">
    <property type="component" value="Unassembled WGS sequence"/>
</dbReference>
<dbReference type="Pfam" id="PF03065">
    <property type="entry name" value="Glyco_hydro_57"/>
    <property type="match status" value="1"/>
</dbReference>
<evidence type="ECO:0000313" key="12">
    <source>
        <dbReference type="Proteomes" id="UP000661691"/>
    </source>
</evidence>
<feature type="active site" description="Proton donor" evidence="3">
    <location>
        <position position="349"/>
    </location>
</feature>
<protein>
    <submittedName>
        <fullName evidence="11">DUF1957 domain-containing protein</fullName>
    </submittedName>
</protein>
<name>A0A926N7W4_9BACL</name>
<dbReference type="GO" id="GO:0030979">
    <property type="term" value="P:alpha-glucan biosynthetic process"/>
    <property type="evidence" value="ECO:0007669"/>
    <property type="project" value="InterPro"/>
</dbReference>
<feature type="domain" description="Glycosyltransferase subfamily 4-like N-terminal" evidence="10">
    <location>
        <begin position="552"/>
        <end position="728"/>
    </location>
</feature>
<feature type="domain" description="1,4-alpha-glucan branching enzyme C-terminal" evidence="9">
    <location>
        <begin position="423"/>
        <end position="522"/>
    </location>
</feature>
<dbReference type="AlphaFoldDB" id="A0A926N7W4"/>
<feature type="domain" description="Glycoside hydrolase family 57 N-terminal" evidence="8">
    <location>
        <begin position="8"/>
        <end position="393"/>
    </location>
</feature>
<evidence type="ECO:0000259" key="10">
    <source>
        <dbReference type="Pfam" id="PF13439"/>
    </source>
</evidence>
<organism evidence="11 12">
    <name type="scientific">Polycladospora coralii</name>
    <dbReference type="NCBI Taxonomy" id="2771432"/>
    <lineage>
        <taxon>Bacteria</taxon>
        <taxon>Bacillati</taxon>
        <taxon>Bacillota</taxon>
        <taxon>Bacilli</taxon>
        <taxon>Bacillales</taxon>
        <taxon>Thermoactinomycetaceae</taxon>
        <taxon>Polycladospora</taxon>
    </lineage>
</organism>
<dbReference type="GO" id="GO:0005576">
    <property type="term" value="C:extracellular region"/>
    <property type="evidence" value="ECO:0007669"/>
    <property type="project" value="TreeGrafter"/>
</dbReference>
<dbReference type="Pfam" id="PF09210">
    <property type="entry name" value="BE_C"/>
    <property type="match status" value="1"/>
</dbReference>
<feature type="binding site" evidence="4">
    <location>
        <position position="462"/>
    </location>
    <ligand>
        <name>substrate</name>
    </ligand>
</feature>
<dbReference type="InterPro" id="IPR011330">
    <property type="entry name" value="Glyco_hydro/deAcase_b/a-brl"/>
</dbReference>
<feature type="region of interest" description="Disordered" evidence="6">
    <location>
        <begin position="925"/>
        <end position="947"/>
    </location>
</feature>
<feature type="domain" description="Glycosyl transferase family 1" evidence="7">
    <location>
        <begin position="750"/>
        <end position="908"/>
    </location>
</feature>
<dbReference type="InterPro" id="IPR001296">
    <property type="entry name" value="Glyco_trans_1"/>
</dbReference>
<feature type="binding site" evidence="4">
    <location>
        <position position="240"/>
    </location>
    <ligand>
        <name>substrate</name>
    </ligand>
</feature>
<dbReference type="InterPro" id="IPR027291">
    <property type="entry name" value="Glyco_hydro_38_N_sf"/>
</dbReference>
<feature type="active site" description="Nucleophile" evidence="3">
    <location>
        <position position="188"/>
    </location>
</feature>
<evidence type="ECO:0000256" key="6">
    <source>
        <dbReference type="SAM" id="MobiDB-lite"/>
    </source>
</evidence>
<evidence type="ECO:0000259" key="8">
    <source>
        <dbReference type="Pfam" id="PF03065"/>
    </source>
</evidence>
<dbReference type="SUPFAM" id="SSF53756">
    <property type="entry name" value="UDP-Glycosyltransferase/glycogen phosphorylase"/>
    <property type="match status" value="1"/>
</dbReference>
<comment type="caution">
    <text evidence="11">The sequence shown here is derived from an EMBL/GenBank/DDBJ whole genome shotgun (WGS) entry which is preliminary data.</text>
</comment>
<dbReference type="GO" id="GO:0003844">
    <property type="term" value="F:1,4-alpha-glucan branching enzyme activity"/>
    <property type="evidence" value="ECO:0007669"/>
    <property type="project" value="InterPro"/>
</dbReference>
<dbReference type="InterPro" id="IPR028098">
    <property type="entry name" value="Glyco_trans_4-like_N"/>
</dbReference>
<dbReference type="CDD" id="cd10792">
    <property type="entry name" value="GH57N_AmyC_like"/>
    <property type="match status" value="1"/>
</dbReference>
<dbReference type="PANTHER" id="PTHR41695">
    <property type="entry name" value="1,4-ALPHA-GLUCAN BRANCHING ENZYME RV3031-RELATED"/>
    <property type="match status" value="1"/>
</dbReference>
<comment type="similarity">
    <text evidence="1 5">Belongs to the glycosyl hydrolase 57 family.</text>
</comment>
<dbReference type="InterPro" id="IPR028995">
    <property type="entry name" value="Glyco_hydro_57/38_cen_sf"/>
</dbReference>
<dbReference type="Gene3D" id="1.20.1430.10">
    <property type="entry name" value="Families 57/38 glycoside transferase, middle domain"/>
    <property type="match status" value="1"/>
</dbReference>
<evidence type="ECO:0000259" key="7">
    <source>
        <dbReference type="Pfam" id="PF00534"/>
    </source>
</evidence>
<evidence type="ECO:0000259" key="9">
    <source>
        <dbReference type="Pfam" id="PF09210"/>
    </source>
</evidence>
<evidence type="ECO:0000313" key="11">
    <source>
        <dbReference type="EMBL" id="MBD1371183.1"/>
    </source>
</evidence>
<evidence type="ECO:0000256" key="5">
    <source>
        <dbReference type="RuleBase" id="RU361196"/>
    </source>
</evidence>
<dbReference type="SUPFAM" id="SSF88688">
    <property type="entry name" value="Families 57/38 glycoside transferase middle domain"/>
    <property type="match status" value="1"/>
</dbReference>
<dbReference type="SUPFAM" id="SSF88713">
    <property type="entry name" value="Glycoside hydrolase/deacetylase"/>
    <property type="match status" value="1"/>
</dbReference>
<evidence type="ECO:0000256" key="3">
    <source>
        <dbReference type="PIRSR" id="PIRSR640042-1"/>
    </source>
</evidence>
<dbReference type="InterPro" id="IPR015293">
    <property type="entry name" value="BE_C"/>
</dbReference>
<gene>
    <name evidence="11" type="ORF">IC620_02265</name>
</gene>
<dbReference type="PANTHER" id="PTHR41695:SF1">
    <property type="entry name" value="1,4-ALPHA-GLUCAN BRANCHING ENZYME TK1436"/>
    <property type="match status" value="1"/>
</dbReference>
<evidence type="ECO:0000256" key="1">
    <source>
        <dbReference type="ARBA" id="ARBA00006821"/>
    </source>
</evidence>
<dbReference type="Gene3D" id="3.40.50.2000">
    <property type="entry name" value="Glycogen Phosphorylase B"/>
    <property type="match status" value="2"/>
</dbReference>
<dbReference type="InterPro" id="IPR040042">
    <property type="entry name" value="Branching_enz_MT3115-like"/>
</dbReference>
<dbReference type="Pfam" id="PF13439">
    <property type="entry name" value="Glyco_transf_4"/>
    <property type="match status" value="1"/>
</dbReference>
<dbReference type="InterPro" id="IPR037090">
    <property type="entry name" value="57_glycoside_trans_central"/>
</dbReference>
<dbReference type="InterPro" id="IPR004300">
    <property type="entry name" value="Glyco_hydro_57_N"/>
</dbReference>
<dbReference type="Gene3D" id="3.20.110.10">
    <property type="entry name" value="Glycoside hydrolase 38, N terminal domain"/>
    <property type="match status" value="1"/>
</dbReference>
<reference evidence="11" key="1">
    <citation type="submission" date="2020-09" db="EMBL/GenBank/DDBJ databases">
        <title>A novel bacterium of genus Hazenella, isolated from South China Sea.</title>
        <authorList>
            <person name="Huang H."/>
            <person name="Mo K."/>
            <person name="Hu Y."/>
        </authorList>
    </citation>
    <scope>NUCLEOTIDE SEQUENCE</scope>
    <source>
        <strain evidence="11">IB182357</strain>
    </source>
</reference>
<dbReference type="RefSeq" id="WP_191141402.1">
    <property type="nucleotide sequence ID" value="NZ_JACXAH010000002.1"/>
</dbReference>
<evidence type="ECO:0000256" key="4">
    <source>
        <dbReference type="PIRSR" id="PIRSR640042-2"/>
    </source>
</evidence>
<dbReference type="CDD" id="cd03801">
    <property type="entry name" value="GT4_PimA-like"/>
    <property type="match status" value="1"/>
</dbReference>
<accession>A0A926N7W4</accession>
<keyword evidence="12" id="KW-1185">Reference proteome</keyword>
<keyword evidence="2 5" id="KW-0119">Carbohydrate metabolism</keyword>
<dbReference type="EMBL" id="JACXAH010000002">
    <property type="protein sequence ID" value="MBD1371183.1"/>
    <property type="molecule type" value="Genomic_DNA"/>
</dbReference>